<evidence type="ECO:0008006" key="3">
    <source>
        <dbReference type="Google" id="ProtNLM"/>
    </source>
</evidence>
<keyword evidence="2" id="KW-1185">Reference proteome</keyword>
<accession>A0A0C3AR88</accession>
<protein>
    <recommendedName>
        <fullName evidence="3">F-box domain-containing protein</fullName>
    </recommendedName>
</protein>
<gene>
    <name evidence="1" type="ORF">M408DRAFT_173082</name>
</gene>
<dbReference type="InterPro" id="IPR032675">
    <property type="entry name" value="LRR_dom_sf"/>
</dbReference>
<sequence length="466" mass="52869">MERTQNETLAKEPSDLPFELLGLIFAYYAHDETLIHPLETLLLVSRWWKFVALGHHNIWGNLRIHFGHRPTQEAWLRLLPWRLGRSGTAPLSIELRYALDGLDHPYYERTSTCAWARQYFKGLDTCSCIESAPKFARDLLDILAGPNGEECKRWTKLHITLGGEYRCEVGYGYRTASSWLMPRPFTYPMPSLESLYLSQLQIPHSNSVSPFSFTPSIHTVYIEHCTLGSLDGADFSSAESIIIRSSRILREAPNIFNFRQDSAIKVLDIDIPELRSSMISRALPHLHTLRLGWGDTSQLVDNAEYPSLRNLEFIVSEPSNHLSQLLGPLVSSVHRPLSGITNLTISLDSLSQVLFNRLKDELEPVLNELESIQRIVAPKEILSIILKHIHIGSEQPEVNRLWSNLSGRTLELVSSTTGARAQLTFDKQMHPESIVAAAATIIVPDPALSWDEYVRAFHLSVRYMEI</sequence>
<proteinExistence type="predicted"/>
<organism evidence="1 2">
    <name type="scientific">Serendipita vermifera MAFF 305830</name>
    <dbReference type="NCBI Taxonomy" id="933852"/>
    <lineage>
        <taxon>Eukaryota</taxon>
        <taxon>Fungi</taxon>
        <taxon>Dikarya</taxon>
        <taxon>Basidiomycota</taxon>
        <taxon>Agaricomycotina</taxon>
        <taxon>Agaricomycetes</taxon>
        <taxon>Sebacinales</taxon>
        <taxon>Serendipitaceae</taxon>
        <taxon>Serendipita</taxon>
    </lineage>
</organism>
<dbReference type="EMBL" id="KN824301">
    <property type="protein sequence ID" value="KIM27055.1"/>
    <property type="molecule type" value="Genomic_DNA"/>
</dbReference>
<dbReference type="HOGENOM" id="CLU_045728_1_0_1"/>
<dbReference type="Gene3D" id="3.80.10.10">
    <property type="entry name" value="Ribonuclease Inhibitor"/>
    <property type="match status" value="1"/>
</dbReference>
<dbReference type="AlphaFoldDB" id="A0A0C3AR88"/>
<dbReference type="Proteomes" id="UP000054097">
    <property type="component" value="Unassembled WGS sequence"/>
</dbReference>
<dbReference type="OrthoDB" id="3365698at2759"/>
<reference evidence="1 2" key="1">
    <citation type="submission" date="2014-04" db="EMBL/GenBank/DDBJ databases">
        <authorList>
            <consortium name="DOE Joint Genome Institute"/>
            <person name="Kuo A."/>
            <person name="Zuccaro A."/>
            <person name="Kohler A."/>
            <person name="Nagy L.G."/>
            <person name="Floudas D."/>
            <person name="Copeland A."/>
            <person name="Barry K.W."/>
            <person name="Cichocki N."/>
            <person name="Veneault-Fourrey C."/>
            <person name="LaButti K."/>
            <person name="Lindquist E.A."/>
            <person name="Lipzen A."/>
            <person name="Lundell T."/>
            <person name="Morin E."/>
            <person name="Murat C."/>
            <person name="Sun H."/>
            <person name="Tunlid A."/>
            <person name="Henrissat B."/>
            <person name="Grigoriev I.V."/>
            <person name="Hibbett D.S."/>
            <person name="Martin F."/>
            <person name="Nordberg H.P."/>
            <person name="Cantor M.N."/>
            <person name="Hua S.X."/>
        </authorList>
    </citation>
    <scope>NUCLEOTIDE SEQUENCE [LARGE SCALE GENOMIC DNA]</scope>
    <source>
        <strain evidence="1 2">MAFF 305830</strain>
    </source>
</reference>
<reference evidence="2" key="2">
    <citation type="submission" date="2015-01" db="EMBL/GenBank/DDBJ databases">
        <title>Evolutionary Origins and Diversification of the Mycorrhizal Mutualists.</title>
        <authorList>
            <consortium name="DOE Joint Genome Institute"/>
            <consortium name="Mycorrhizal Genomics Consortium"/>
            <person name="Kohler A."/>
            <person name="Kuo A."/>
            <person name="Nagy L.G."/>
            <person name="Floudas D."/>
            <person name="Copeland A."/>
            <person name="Barry K.W."/>
            <person name="Cichocki N."/>
            <person name="Veneault-Fourrey C."/>
            <person name="LaButti K."/>
            <person name="Lindquist E.A."/>
            <person name="Lipzen A."/>
            <person name="Lundell T."/>
            <person name="Morin E."/>
            <person name="Murat C."/>
            <person name="Riley R."/>
            <person name="Ohm R."/>
            <person name="Sun H."/>
            <person name="Tunlid A."/>
            <person name="Henrissat B."/>
            <person name="Grigoriev I.V."/>
            <person name="Hibbett D.S."/>
            <person name="Martin F."/>
        </authorList>
    </citation>
    <scope>NUCLEOTIDE SEQUENCE [LARGE SCALE GENOMIC DNA]</scope>
    <source>
        <strain evidence="2">MAFF 305830</strain>
    </source>
</reference>
<name>A0A0C3AR88_SERVB</name>
<evidence type="ECO:0000313" key="1">
    <source>
        <dbReference type="EMBL" id="KIM27055.1"/>
    </source>
</evidence>
<evidence type="ECO:0000313" key="2">
    <source>
        <dbReference type="Proteomes" id="UP000054097"/>
    </source>
</evidence>